<keyword evidence="2" id="KW-1185">Reference proteome</keyword>
<dbReference type="OrthoDB" id="4961446at2759"/>
<reference evidence="1" key="1">
    <citation type="journal article" date="2020" name="Stud. Mycol.">
        <title>101 Dothideomycetes genomes: a test case for predicting lifestyles and emergence of pathogens.</title>
        <authorList>
            <person name="Haridas S."/>
            <person name="Albert R."/>
            <person name="Binder M."/>
            <person name="Bloem J."/>
            <person name="Labutti K."/>
            <person name="Salamov A."/>
            <person name="Andreopoulos B."/>
            <person name="Baker S."/>
            <person name="Barry K."/>
            <person name="Bills G."/>
            <person name="Bluhm B."/>
            <person name="Cannon C."/>
            <person name="Castanera R."/>
            <person name="Culley D."/>
            <person name="Daum C."/>
            <person name="Ezra D."/>
            <person name="Gonzalez J."/>
            <person name="Henrissat B."/>
            <person name="Kuo A."/>
            <person name="Liang C."/>
            <person name="Lipzen A."/>
            <person name="Lutzoni F."/>
            <person name="Magnuson J."/>
            <person name="Mondo S."/>
            <person name="Nolan M."/>
            <person name="Ohm R."/>
            <person name="Pangilinan J."/>
            <person name="Park H.-J."/>
            <person name="Ramirez L."/>
            <person name="Alfaro M."/>
            <person name="Sun H."/>
            <person name="Tritt A."/>
            <person name="Yoshinaga Y."/>
            <person name="Zwiers L.-H."/>
            <person name="Turgeon B."/>
            <person name="Goodwin S."/>
            <person name="Spatafora J."/>
            <person name="Crous P."/>
            <person name="Grigoriev I."/>
        </authorList>
    </citation>
    <scope>NUCLEOTIDE SEQUENCE</scope>
    <source>
        <strain evidence="1">CBS 207.26</strain>
    </source>
</reference>
<gene>
    <name evidence="1" type="ORF">K469DRAFT_588902</name>
</gene>
<sequence>RALLTWNRLELLAALPSSKTTLSTYVKMMLEERKKEIQALLQSARSKVAVSIDIWTSGNYYSFMAVVAHFVG</sequence>
<dbReference type="EMBL" id="ML994652">
    <property type="protein sequence ID" value="KAF2181517.1"/>
    <property type="molecule type" value="Genomic_DNA"/>
</dbReference>
<proteinExistence type="predicted"/>
<feature type="non-terminal residue" evidence="1">
    <location>
        <position position="1"/>
    </location>
</feature>
<dbReference type="AlphaFoldDB" id="A0A6A6DPL2"/>
<protein>
    <recommendedName>
        <fullName evidence="3">HAT C-terminal dimerisation domain-containing protein</fullName>
    </recommendedName>
</protein>
<accession>A0A6A6DPL2</accession>
<organism evidence="1 2">
    <name type="scientific">Zopfia rhizophila CBS 207.26</name>
    <dbReference type="NCBI Taxonomy" id="1314779"/>
    <lineage>
        <taxon>Eukaryota</taxon>
        <taxon>Fungi</taxon>
        <taxon>Dikarya</taxon>
        <taxon>Ascomycota</taxon>
        <taxon>Pezizomycotina</taxon>
        <taxon>Dothideomycetes</taxon>
        <taxon>Dothideomycetes incertae sedis</taxon>
        <taxon>Zopfiaceae</taxon>
        <taxon>Zopfia</taxon>
    </lineage>
</organism>
<evidence type="ECO:0008006" key="3">
    <source>
        <dbReference type="Google" id="ProtNLM"/>
    </source>
</evidence>
<dbReference type="Proteomes" id="UP000800200">
    <property type="component" value="Unassembled WGS sequence"/>
</dbReference>
<name>A0A6A6DPL2_9PEZI</name>
<evidence type="ECO:0000313" key="1">
    <source>
        <dbReference type="EMBL" id="KAF2181517.1"/>
    </source>
</evidence>
<evidence type="ECO:0000313" key="2">
    <source>
        <dbReference type="Proteomes" id="UP000800200"/>
    </source>
</evidence>